<keyword evidence="2" id="KW-1185">Reference proteome</keyword>
<sequence>MENRMYFSDQFFSAGKTDIFNGNKDKIGAIDHKSAFTSGINIEDIYGETVIEAGFSFFSNKWSIKRGEEDLGFVKYAMSFFTKKYRYYKKGQEFDIESPAFSKEYSVFNSAKEEVAAFRKVSGFFQSSAYELTNHTDIFEADELIAVIMGVNAIEKRNQGAGGGAAT</sequence>
<reference evidence="1 2" key="1">
    <citation type="submission" date="2015-01" db="EMBL/GenBank/DDBJ databases">
        <title>Genome sequence of Jeotgalibacillus alimentarius.</title>
        <authorList>
            <person name="Goh K.M."/>
            <person name="Chan K.-G."/>
            <person name="Yaakop A.S."/>
            <person name="Ee R."/>
            <person name="Gan H.M."/>
            <person name="Chan C.S."/>
        </authorList>
    </citation>
    <scope>NUCLEOTIDE SEQUENCE [LARGE SCALE GENOMIC DNA]</scope>
    <source>
        <strain evidence="1 2">YKJ-13</strain>
    </source>
</reference>
<dbReference type="RefSeq" id="WP_052474381.1">
    <property type="nucleotide sequence ID" value="NZ_JXRQ01000030.1"/>
</dbReference>
<dbReference type="EMBL" id="JXRQ01000030">
    <property type="protein sequence ID" value="KIL42715.1"/>
    <property type="molecule type" value="Genomic_DNA"/>
</dbReference>
<gene>
    <name evidence="1" type="ORF">KP77_33450</name>
</gene>
<evidence type="ECO:0000313" key="2">
    <source>
        <dbReference type="Proteomes" id="UP000031950"/>
    </source>
</evidence>
<dbReference type="PATRIC" id="fig|135826.4.peg.3322"/>
<organism evidence="1 2">
    <name type="scientific">Jeotgalibacillus alimentarius</name>
    <dbReference type="NCBI Taxonomy" id="135826"/>
    <lineage>
        <taxon>Bacteria</taxon>
        <taxon>Bacillati</taxon>
        <taxon>Bacillota</taxon>
        <taxon>Bacilli</taxon>
        <taxon>Bacillales</taxon>
        <taxon>Caryophanaceae</taxon>
        <taxon>Jeotgalibacillus</taxon>
    </lineage>
</organism>
<accession>A0A0C2QX99</accession>
<dbReference type="AlphaFoldDB" id="A0A0C2QX99"/>
<dbReference type="Proteomes" id="UP000031950">
    <property type="component" value="Unassembled WGS sequence"/>
</dbReference>
<proteinExistence type="predicted"/>
<evidence type="ECO:0000313" key="1">
    <source>
        <dbReference type="EMBL" id="KIL42715.1"/>
    </source>
</evidence>
<dbReference type="OrthoDB" id="2692055at2"/>
<comment type="caution">
    <text evidence="1">The sequence shown here is derived from an EMBL/GenBank/DDBJ whole genome shotgun (WGS) entry which is preliminary data.</text>
</comment>
<name>A0A0C2QX99_9BACL</name>
<protein>
    <submittedName>
        <fullName evidence="1">Uncharacterized protein</fullName>
    </submittedName>
</protein>